<protein>
    <submittedName>
        <fullName evidence="2">Uncharacterized protein</fullName>
    </submittedName>
</protein>
<keyword evidence="1" id="KW-0732">Signal</keyword>
<dbReference type="EMBL" id="CP001965">
    <property type="protein sequence ID" value="ADE11466.1"/>
    <property type="molecule type" value="Genomic_DNA"/>
</dbReference>
<feature type="signal peptide" evidence="1">
    <location>
        <begin position="1"/>
        <end position="22"/>
    </location>
</feature>
<dbReference type="RefSeq" id="WP_013029364.1">
    <property type="nucleotide sequence ID" value="NC_013959.1"/>
</dbReference>
<evidence type="ECO:0000256" key="1">
    <source>
        <dbReference type="SAM" id="SignalP"/>
    </source>
</evidence>
<dbReference type="PROSITE" id="PS51257">
    <property type="entry name" value="PROKAR_LIPOPROTEIN"/>
    <property type="match status" value="1"/>
</dbReference>
<evidence type="ECO:0000313" key="3">
    <source>
        <dbReference type="Proteomes" id="UP000001625"/>
    </source>
</evidence>
<accession>D5CR80</accession>
<dbReference type="InterPro" id="IPR011990">
    <property type="entry name" value="TPR-like_helical_dom_sf"/>
</dbReference>
<dbReference type="Pfam" id="PF14559">
    <property type="entry name" value="TPR_19"/>
    <property type="match status" value="1"/>
</dbReference>
<dbReference type="AlphaFoldDB" id="D5CR80"/>
<dbReference type="STRING" id="580332.Slit_1229"/>
<name>D5CR80_SIDLE</name>
<dbReference type="eggNOG" id="COG3063">
    <property type="taxonomic scope" value="Bacteria"/>
</dbReference>
<dbReference type="HOGENOM" id="CLU_099814_2_0_4"/>
<evidence type="ECO:0000313" key="2">
    <source>
        <dbReference type="EMBL" id="ADE11466.1"/>
    </source>
</evidence>
<dbReference type="Proteomes" id="UP000001625">
    <property type="component" value="Chromosome"/>
</dbReference>
<dbReference type="OrthoDB" id="7259535at2"/>
<feature type="chain" id="PRO_5003070452" evidence="1">
    <location>
        <begin position="23"/>
        <end position="184"/>
    </location>
</feature>
<organism evidence="2 3">
    <name type="scientific">Sideroxydans lithotrophicus (strain ES-1)</name>
    <dbReference type="NCBI Taxonomy" id="580332"/>
    <lineage>
        <taxon>Bacteria</taxon>
        <taxon>Pseudomonadati</taxon>
        <taxon>Pseudomonadota</taxon>
        <taxon>Betaproteobacteria</taxon>
        <taxon>Nitrosomonadales</taxon>
        <taxon>Gallionellaceae</taxon>
        <taxon>Sideroxydans</taxon>
    </lineage>
</organism>
<dbReference type="Gene3D" id="1.25.40.10">
    <property type="entry name" value="Tetratricopeptide repeat domain"/>
    <property type="match status" value="1"/>
</dbReference>
<dbReference type="SUPFAM" id="SSF48452">
    <property type="entry name" value="TPR-like"/>
    <property type="match status" value="1"/>
</dbReference>
<proteinExistence type="predicted"/>
<gene>
    <name evidence="2" type="ordered locus">Slit_1229</name>
</gene>
<reference evidence="2 3" key="1">
    <citation type="submission" date="2010-03" db="EMBL/GenBank/DDBJ databases">
        <title>Complete sequence of Sideroxydans lithotrophicus ES-1.</title>
        <authorList>
            <consortium name="US DOE Joint Genome Institute"/>
            <person name="Lucas S."/>
            <person name="Copeland A."/>
            <person name="Lapidus A."/>
            <person name="Cheng J.-F."/>
            <person name="Bruce D."/>
            <person name="Goodwin L."/>
            <person name="Pitluck S."/>
            <person name="Munk A.C."/>
            <person name="Detter J.C."/>
            <person name="Han C."/>
            <person name="Tapia R."/>
            <person name="Larimer F."/>
            <person name="Land M."/>
            <person name="Hauser L."/>
            <person name="Kyrpides N."/>
            <person name="Ivanova N."/>
            <person name="Emerson D."/>
            <person name="Woyke T."/>
        </authorList>
    </citation>
    <scope>NUCLEOTIDE SEQUENCE [LARGE SCALE GENOMIC DNA]</scope>
    <source>
        <strain evidence="2 3">ES-1</strain>
    </source>
</reference>
<keyword evidence="3" id="KW-1185">Reference proteome</keyword>
<sequence precursor="true">MDRSRSLVFPALLLLLAGCATAPIQPATAPGAPATPAAPPVVPQGAIPQPPVEGVVIEAMPKSDMSSNKAIIALLDRAQHDNEAGQREAADVSLERALRIEPRNAWLWLELAKLRLAQGQYAQAMTLARKSISFAGHDNRLLALNWQVIGNARVGQGDSTGAEEAFKRAADFAHAAQADIVPIF</sequence>
<dbReference type="KEGG" id="slt:Slit_1229"/>